<dbReference type="EMBL" id="JACBPP010000002">
    <property type="protein sequence ID" value="KAF8004159.1"/>
    <property type="molecule type" value="Genomic_DNA"/>
</dbReference>
<protein>
    <submittedName>
        <fullName evidence="1">Uncharacterized protein</fullName>
    </submittedName>
</protein>
<dbReference type="AlphaFoldDB" id="A0A8H7GX44"/>
<keyword evidence="2" id="KW-1185">Reference proteome</keyword>
<sequence length="149" mass="16436">MDKRKLPETPSTSTEQKFVAHILEEATKALVLYIYATVFADGPANMASYVLLASAVFAGNKLVCTLFTYSPLNYESHYAKFTSSLRKFESRCCLNSDRSTLASEPAILVLQSSDETANPLFKLDLFRVAFKLADRYSGVGLRSGSSVQD</sequence>
<comment type="caution">
    <text evidence="1">The sequence shown here is derived from an EMBL/GenBank/DDBJ whole genome shotgun (WGS) entry which is preliminary data.</text>
</comment>
<reference evidence="1" key="1">
    <citation type="submission" date="2020-10" db="EMBL/GenBank/DDBJ databases">
        <title>The Whole-Genome Sequence of Metschnikowia persimmonesis, a Novel Endophytic Yeast Species Isolated from Medicinal Plant Diospyros kaki Thumb.</title>
        <authorList>
            <person name="Rahmat E."/>
            <person name="Kang Y."/>
        </authorList>
    </citation>
    <scope>NUCLEOTIDE SEQUENCE</scope>
    <source>
        <strain evidence="1">KIOM G15050</strain>
    </source>
</reference>
<accession>A0A8H7GX44</accession>
<dbReference type="OrthoDB" id="4096151at2759"/>
<gene>
    <name evidence="1" type="ORF">HF325_001607</name>
</gene>
<name>A0A8H7GX44_9ASCO</name>
<organism evidence="1 2">
    <name type="scientific">Metschnikowia pulcherrima</name>
    <dbReference type="NCBI Taxonomy" id="27326"/>
    <lineage>
        <taxon>Eukaryota</taxon>
        <taxon>Fungi</taxon>
        <taxon>Dikarya</taxon>
        <taxon>Ascomycota</taxon>
        <taxon>Saccharomycotina</taxon>
        <taxon>Pichiomycetes</taxon>
        <taxon>Metschnikowiaceae</taxon>
        <taxon>Metschnikowia</taxon>
    </lineage>
</organism>
<evidence type="ECO:0000313" key="2">
    <source>
        <dbReference type="Proteomes" id="UP000649328"/>
    </source>
</evidence>
<dbReference type="Proteomes" id="UP000649328">
    <property type="component" value="Unassembled WGS sequence"/>
</dbReference>
<proteinExistence type="predicted"/>
<evidence type="ECO:0000313" key="1">
    <source>
        <dbReference type="EMBL" id="KAF8004159.1"/>
    </source>
</evidence>